<dbReference type="AlphaFoldDB" id="Q0FWC8"/>
<accession>Q0FWC8</accession>
<gene>
    <name evidence="2" type="ORF">R2601_03588</name>
</gene>
<dbReference type="Proteomes" id="UP000006230">
    <property type="component" value="Unassembled WGS sequence"/>
</dbReference>
<sequence length="23" mass="2369">MITGLPGTAGQPVSGARPRMRNT</sequence>
<comment type="caution">
    <text evidence="2">The sequence shown here is derived from an EMBL/GenBank/DDBJ whole genome shotgun (WGS) entry which is preliminary data.</text>
</comment>
<proteinExistence type="predicted"/>
<keyword evidence="3" id="KW-1185">Reference proteome</keyword>
<evidence type="ECO:0000313" key="2">
    <source>
        <dbReference type="EMBL" id="EAU48624.1"/>
    </source>
</evidence>
<protein>
    <submittedName>
        <fullName evidence="2">Uncharacterized protein</fullName>
    </submittedName>
</protein>
<reference evidence="2 3" key="1">
    <citation type="journal article" date="2010" name="J. Bacteriol.">
        <title>Genome sequences of Pelagibaca bermudensis HTCC2601T and Maritimibacter alkaliphilus HTCC2654T, the type strains of two marine Roseobacter genera.</title>
        <authorList>
            <person name="Thrash J.C."/>
            <person name="Cho J.C."/>
            <person name="Ferriera S."/>
            <person name="Johnson J."/>
            <person name="Vergin K.L."/>
            <person name="Giovannoni S.J."/>
        </authorList>
    </citation>
    <scope>NUCLEOTIDE SEQUENCE [LARGE SCALE GENOMIC DNA]</scope>
    <source>
        <strain evidence="3">DSM 26914 / JCM 13377 / KCTC 12554 / HTCC2601</strain>
    </source>
</reference>
<name>Q0FWC8_SALBH</name>
<organism evidence="2 3">
    <name type="scientific">Salipiger bermudensis (strain DSM 26914 / JCM 13377 / KCTC 12554 / HTCC2601)</name>
    <name type="common">Pelagibaca bermudensis</name>
    <dbReference type="NCBI Taxonomy" id="314265"/>
    <lineage>
        <taxon>Bacteria</taxon>
        <taxon>Pseudomonadati</taxon>
        <taxon>Pseudomonadota</taxon>
        <taxon>Alphaproteobacteria</taxon>
        <taxon>Rhodobacterales</taxon>
        <taxon>Roseobacteraceae</taxon>
        <taxon>Salipiger</taxon>
    </lineage>
</organism>
<dbReference type="HOGENOM" id="CLU_3423025_0_0_5"/>
<evidence type="ECO:0000313" key="3">
    <source>
        <dbReference type="Proteomes" id="UP000006230"/>
    </source>
</evidence>
<evidence type="ECO:0000256" key="1">
    <source>
        <dbReference type="SAM" id="MobiDB-lite"/>
    </source>
</evidence>
<dbReference type="EMBL" id="AATQ01000001">
    <property type="protein sequence ID" value="EAU48624.1"/>
    <property type="molecule type" value="Genomic_DNA"/>
</dbReference>
<feature type="region of interest" description="Disordered" evidence="1">
    <location>
        <begin position="1"/>
        <end position="23"/>
    </location>
</feature>